<dbReference type="RefSeq" id="WP_184022536.1">
    <property type="nucleotide sequence ID" value="NZ_JACHFD010000062.1"/>
</dbReference>
<name>A0A840VER4_9BACT</name>
<proteinExistence type="predicted"/>
<keyword evidence="2" id="KW-1185">Reference proteome</keyword>
<keyword evidence="1" id="KW-0418">Kinase</keyword>
<evidence type="ECO:0000313" key="1">
    <source>
        <dbReference type="EMBL" id="MBB5353994.1"/>
    </source>
</evidence>
<dbReference type="Proteomes" id="UP000557717">
    <property type="component" value="Unassembled WGS sequence"/>
</dbReference>
<reference evidence="1 2" key="1">
    <citation type="submission" date="2020-08" db="EMBL/GenBank/DDBJ databases">
        <title>Genomic Encyclopedia of Type Strains, Phase IV (KMG-IV): sequencing the most valuable type-strain genomes for metagenomic binning, comparative biology and taxonomic classification.</title>
        <authorList>
            <person name="Goeker M."/>
        </authorList>
    </citation>
    <scope>NUCLEOTIDE SEQUENCE [LARGE SCALE GENOMIC DNA]</scope>
    <source>
        <strain evidence="1 2">YC6886</strain>
    </source>
</reference>
<organism evidence="1 2">
    <name type="scientific">Haloferula luteola</name>
    <dbReference type="NCBI Taxonomy" id="595692"/>
    <lineage>
        <taxon>Bacteria</taxon>
        <taxon>Pseudomonadati</taxon>
        <taxon>Verrucomicrobiota</taxon>
        <taxon>Verrucomicrobiia</taxon>
        <taxon>Verrucomicrobiales</taxon>
        <taxon>Verrucomicrobiaceae</taxon>
        <taxon>Haloferula</taxon>
    </lineage>
</organism>
<dbReference type="EMBL" id="JACHFD010000062">
    <property type="protein sequence ID" value="MBB5353994.1"/>
    <property type="molecule type" value="Genomic_DNA"/>
</dbReference>
<comment type="caution">
    <text evidence="1">The sequence shown here is derived from an EMBL/GenBank/DDBJ whole genome shotgun (WGS) entry which is preliminary data.</text>
</comment>
<sequence>MKTNSSPPILGLDLGDRKYVVCVLGTDVEIIKERSIPNSRPSLEKVRAIC</sequence>
<accession>A0A840VER4</accession>
<protein>
    <submittedName>
        <fullName evidence="1">Putative NBD/HSP70 family sugar kinase</fullName>
    </submittedName>
</protein>
<dbReference type="GO" id="GO:0016301">
    <property type="term" value="F:kinase activity"/>
    <property type="evidence" value="ECO:0007669"/>
    <property type="project" value="UniProtKB-KW"/>
</dbReference>
<gene>
    <name evidence="1" type="ORF">HNR46_004266</name>
</gene>
<keyword evidence="1" id="KW-0808">Transferase</keyword>
<dbReference type="AlphaFoldDB" id="A0A840VER4"/>
<evidence type="ECO:0000313" key="2">
    <source>
        <dbReference type="Proteomes" id="UP000557717"/>
    </source>
</evidence>